<evidence type="ECO:0000259" key="1">
    <source>
        <dbReference type="SMART" id="SM00465"/>
    </source>
</evidence>
<dbReference type="InterPro" id="IPR000305">
    <property type="entry name" value="GIY-YIG_endonuc"/>
</dbReference>
<dbReference type="Gene3D" id="1.10.10.10">
    <property type="entry name" value="Winged helix-like DNA-binding domain superfamily/Winged helix DNA-binding domain"/>
    <property type="match status" value="1"/>
</dbReference>
<dbReference type="EMBL" id="JADHEC010000002">
    <property type="protein sequence ID" value="MBF2707204.1"/>
    <property type="molecule type" value="Genomic_DNA"/>
</dbReference>
<proteinExistence type="predicted"/>
<dbReference type="SUPFAM" id="SSF82771">
    <property type="entry name" value="GIY-YIG endonuclease"/>
    <property type="match status" value="1"/>
</dbReference>
<name>A0A930UAH7_9FLAO</name>
<dbReference type="Pfam" id="PF07453">
    <property type="entry name" value="NUMOD1"/>
    <property type="match status" value="2"/>
</dbReference>
<evidence type="ECO:0000313" key="2">
    <source>
        <dbReference type="EMBL" id="MBF2707204.1"/>
    </source>
</evidence>
<dbReference type="SMART" id="SM00465">
    <property type="entry name" value="GIYc"/>
    <property type="match status" value="1"/>
</dbReference>
<dbReference type="Gene3D" id="3.40.1440.10">
    <property type="entry name" value="GIY-YIG endonuclease"/>
    <property type="match status" value="1"/>
</dbReference>
<sequence length="217" mass="24368">MQKKKHLVYKATNQETGKAYIGVTTRTMEERKADHIKKATKGTGSYFQSAIATFGPAAFQFEQIDTATSSNELAEKEKKYILQYDSKENGYNSDSGGGFNKVVYQFDLEGNLIASFDGLKEIQLTLGHDKRRVSNACLTATVWKASYWSYSQNNTFNPDTDSRKKKVFQYSLNGEILALYNSVAEASLETGISKTSISRCCRGERKSSSGFLWKYLD</sequence>
<reference evidence="2" key="1">
    <citation type="submission" date="2020-11" db="EMBL/GenBank/DDBJ databases">
        <title>Genome of Flavobacterium soyangense.</title>
        <authorList>
            <person name="Liu Q."/>
            <person name="Xin Y.-H."/>
        </authorList>
    </citation>
    <scope>NUCLEOTIDE SEQUENCE</scope>
    <source>
        <strain evidence="2">CGMCC 1.13493</strain>
    </source>
</reference>
<dbReference type="InterPro" id="IPR010896">
    <property type="entry name" value="NUMOD1"/>
</dbReference>
<evidence type="ECO:0000313" key="3">
    <source>
        <dbReference type="Proteomes" id="UP000646211"/>
    </source>
</evidence>
<dbReference type="InterPro" id="IPR036388">
    <property type="entry name" value="WH-like_DNA-bd_sf"/>
</dbReference>
<dbReference type="CDD" id="cd10443">
    <property type="entry name" value="GIY-YIG_HE_Tlr8p_PBC-V_like"/>
    <property type="match status" value="1"/>
</dbReference>
<organism evidence="2 3">
    <name type="scientific">Flavobacterium soyangense</name>
    <dbReference type="NCBI Taxonomy" id="2023265"/>
    <lineage>
        <taxon>Bacteria</taxon>
        <taxon>Pseudomonadati</taxon>
        <taxon>Bacteroidota</taxon>
        <taxon>Flavobacteriia</taxon>
        <taxon>Flavobacteriales</taxon>
        <taxon>Flavobacteriaceae</taxon>
        <taxon>Flavobacterium</taxon>
    </lineage>
</organism>
<feature type="domain" description="GIY-YIG" evidence="1">
    <location>
        <begin position="5"/>
        <end position="97"/>
    </location>
</feature>
<dbReference type="Pfam" id="PF01541">
    <property type="entry name" value="GIY-YIG"/>
    <property type="match status" value="1"/>
</dbReference>
<protein>
    <submittedName>
        <fullName evidence="2">GIY-YIG nuclease family protein</fullName>
    </submittedName>
</protein>
<comment type="caution">
    <text evidence="2">The sequence shown here is derived from an EMBL/GenBank/DDBJ whole genome shotgun (WGS) entry which is preliminary data.</text>
</comment>
<dbReference type="InterPro" id="IPR003647">
    <property type="entry name" value="Intron_nuc_1_rpt"/>
</dbReference>
<gene>
    <name evidence="2" type="ORF">IR213_01145</name>
</gene>
<dbReference type="AlphaFoldDB" id="A0A930UAH7"/>
<dbReference type="SMART" id="SM00497">
    <property type="entry name" value="IENR1"/>
    <property type="match status" value="2"/>
</dbReference>
<dbReference type="SUPFAM" id="SSF64496">
    <property type="entry name" value="DNA-binding domain of intron-encoded endonucleases"/>
    <property type="match status" value="1"/>
</dbReference>
<dbReference type="InterPro" id="IPR035901">
    <property type="entry name" value="GIY-YIG_endonuc_sf"/>
</dbReference>
<accession>A0A930UAH7</accession>
<keyword evidence="3" id="KW-1185">Reference proteome</keyword>
<dbReference type="Proteomes" id="UP000646211">
    <property type="component" value="Unassembled WGS sequence"/>
</dbReference>